<dbReference type="AlphaFoldDB" id="A0A0E9MYZ3"/>
<dbReference type="RefSeq" id="WP_046368041.1">
    <property type="nucleotide sequence ID" value="NZ_BBWV01000001.1"/>
</dbReference>
<dbReference type="InterPro" id="IPR007492">
    <property type="entry name" value="LytTR_DNA-bd_dom"/>
</dbReference>
<reference evidence="2 3" key="1">
    <citation type="submission" date="2015-04" db="EMBL/GenBank/DDBJ databases">
        <title>Whole genome shotgun sequence of Flavihumibacter petaseus NBRC 106054.</title>
        <authorList>
            <person name="Miyazawa S."/>
            <person name="Hosoyama A."/>
            <person name="Hashimoto M."/>
            <person name="Noguchi M."/>
            <person name="Tsuchikane K."/>
            <person name="Ohji S."/>
            <person name="Yamazoe A."/>
            <person name="Ichikawa N."/>
            <person name="Kimura A."/>
            <person name="Fujita N."/>
        </authorList>
    </citation>
    <scope>NUCLEOTIDE SEQUENCE [LARGE SCALE GENOMIC DNA]</scope>
    <source>
        <strain evidence="2 3">NBRC 106054</strain>
    </source>
</reference>
<protein>
    <submittedName>
        <fullName evidence="2">Putative LytTR family DNA-binding protein</fullName>
    </submittedName>
</protein>
<dbReference type="Gene3D" id="2.40.50.1020">
    <property type="entry name" value="LytTr DNA-binding domain"/>
    <property type="match status" value="1"/>
</dbReference>
<dbReference type="Proteomes" id="UP000033121">
    <property type="component" value="Unassembled WGS sequence"/>
</dbReference>
<dbReference type="GO" id="GO:0003677">
    <property type="term" value="F:DNA binding"/>
    <property type="evidence" value="ECO:0007669"/>
    <property type="project" value="UniProtKB-KW"/>
</dbReference>
<dbReference type="Pfam" id="PF04397">
    <property type="entry name" value="LytTR"/>
    <property type="match status" value="1"/>
</dbReference>
<dbReference type="STRING" id="1220578.FPE01S_01_13440"/>
<keyword evidence="2" id="KW-0238">DNA-binding</keyword>
<accession>A0A0E9MYZ3</accession>
<comment type="caution">
    <text evidence="2">The sequence shown here is derived from an EMBL/GenBank/DDBJ whole genome shotgun (WGS) entry which is preliminary data.</text>
</comment>
<feature type="domain" description="HTH LytTR-type" evidence="1">
    <location>
        <begin position="11"/>
        <end position="103"/>
    </location>
</feature>
<gene>
    <name evidence="2" type="ORF">FPE01S_01_13440</name>
</gene>
<dbReference type="EMBL" id="BBWV01000001">
    <property type="protein sequence ID" value="GAO42330.1"/>
    <property type="molecule type" value="Genomic_DNA"/>
</dbReference>
<evidence type="ECO:0000313" key="2">
    <source>
        <dbReference type="EMBL" id="GAO42330.1"/>
    </source>
</evidence>
<name>A0A0E9MYZ3_9BACT</name>
<dbReference type="OrthoDB" id="679591at2"/>
<sequence>MLPPFYIWQGRTLKGVNPLDVVALSAERVYTKIHLTQDRHLIARLPLTTLLKQVSGDIFVRTHRGWAVSVYYLEEISKDKAVIGSMVIPVTKPYFDNLVTKLNILS</sequence>
<evidence type="ECO:0000313" key="3">
    <source>
        <dbReference type="Proteomes" id="UP000033121"/>
    </source>
</evidence>
<dbReference type="SMART" id="SM00850">
    <property type="entry name" value="LytTR"/>
    <property type="match status" value="1"/>
</dbReference>
<evidence type="ECO:0000259" key="1">
    <source>
        <dbReference type="SMART" id="SM00850"/>
    </source>
</evidence>
<proteinExistence type="predicted"/>
<keyword evidence="3" id="KW-1185">Reference proteome</keyword>
<organism evidence="2 3">
    <name type="scientific">Flavihumibacter petaseus NBRC 106054</name>
    <dbReference type="NCBI Taxonomy" id="1220578"/>
    <lineage>
        <taxon>Bacteria</taxon>
        <taxon>Pseudomonadati</taxon>
        <taxon>Bacteroidota</taxon>
        <taxon>Chitinophagia</taxon>
        <taxon>Chitinophagales</taxon>
        <taxon>Chitinophagaceae</taxon>
        <taxon>Flavihumibacter</taxon>
    </lineage>
</organism>